<dbReference type="InterPro" id="IPR003594">
    <property type="entry name" value="HATPase_dom"/>
</dbReference>
<proteinExistence type="predicted"/>
<evidence type="ECO:0000259" key="10">
    <source>
        <dbReference type="SMART" id="SM00387"/>
    </source>
</evidence>
<comment type="caution">
    <text evidence="11">The sequence shown here is derived from an EMBL/GenBank/DDBJ whole genome shotgun (WGS) entry which is preliminary data.</text>
</comment>
<comment type="catalytic activity">
    <reaction evidence="1">
        <text>ATP + protein L-histidine = ADP + protein N-phospho-L-histidine.</text>
        <dbReference type="EC" id="2.7.13.3"/>
    </reaction>
</comment>
<dbReference type="PANTHER" id="PTHR24421:SF10">
    <property type="entry name" value="NITRATE_NITRITE SENSOR PROTEIN NARQ"/>
    <property type="match status" value="1"/>
</dbReference>
<reference evidence="12" key="1">
    <citation type="journal article" date="2019" name="Int. J. Syst. Evol. Microbiol.">
        <title>The Global Catalogue of Microorganisms (GCM) 10K type strain sequencing project: providing services to taxonomists for standard genome sequencing and annotation.</title>
        <authorList>
            <consortium name="The Broad Institute Genomics Platform"/>
            <consortium name="The Broad Institute Genome Sequencing Center for Infectious Disease"/>
            <person name="Wu L."/>
            <person name="Ma J."/>
        </authorList>
    </citation>
    <scope>NUCLEOTIDE SEQUENCE [LARGE SCALE GENOMIC DNA]</scope>
    <source>
        <strain evidence="12">TBRC 7912</strain>
    </source>
</reference>
<evidence type="ECO:0000256" key="9">
    <source>
        <dbReference type="SAM" id="Phobius"/>
    </source>
</evidence>
<keyword evidence="7" id="KW-0067">ATP-binding</keyword>
<keyword evidence="12" id="KW-1185">Reference proteome</keyword>
<evidence type="ECO:0000256" key="3">
    <source>
        <dbReference type="ARBA" id="ARBA00022553"/>
    </source>
</evidence>
<evidence type="ECO:0000256" key="6">
    <source>
        <dbReference type="ARBA" id="ARBA00022777"/>
    </source>
</evidence>
<keyword evidence="9" id="KW-0812">Transmembrane</keyword>
<dbReference type="SUPFAM" id="SSF55874">
    <property type="entry name" value="ATPase domain of HSP90 chaperone/DNA topoisomerase II/histidine kinase"/>
    <property type="match status" value="1"/>
</dbReference>
<dbReference type="InterPro" id="IPR050482">
    <property type="entry name" value="Sensor_HK_TwoCompSys"/>
</dbReference>
<protein>
    <recommendedName>
        <fullName evidence="2">histidine kinase</fullName>
        <ecNumber evidence="2">2.7.13.3</ecNumber>
    </recommendedName>
</protein>
<accession>A0ABV8FAT7</accession>
<gene>
    <name evidence="11" type="ORF">ACFOYY_30115</name>
</gene>
<evidence type="ECO:0000256" key="5">
    <source>
        <dbReference type="ARBA" id="ARBA00022741"/>
    </source>
</evidence>
<dbReference type="Gene3D" id="1.20.5.1930">
    <property type="match status" value="1"/>
</dbReference>
<evidence type="ECO:0000256" key="7">
    <source>
        <dbReference type="ARBA" id="ARBA00022840"/>
    </source>
</evidence>
<dbReference type="Pfam" id="PF23539">
    <property type="entry name" value="DUF7134"/>
    <property type="match status" value="1"/>
</dbReference>
<evidence type="ECO:0000256" key="2">
    <source>
        <dbReference type="ARBA" id="ARBA00012438"/>
    </source>
</evidence>
<dbReference type="InterPro" id="IPR055558">
    <property type="entry name" value="DUF7134"/>
</dbReference>
<dbReference type="InterPro" id="IPR036890">
    <property type="entry name" value="HATPase_C_sf"/>
</dbReference>
<keyword evidence="8" id="KW-0902">Two-component regulatory system</keyword>
<sequence>MRRRRFGGSRTADCLVILFAWILSSSGASGTALIVQALIGGLASVALFRRRTQPVPVLVVNLVCALATQLLVSHPVLPGALAVALYAVGRHAPPRVSWTAAVVAGLVYGGTLVVLHALGSPILNRDADGQLSVAFLVAALLLCPLFLLVAFGCLVRLRHELRERERSELEATAVRAERARIARELHDVVAHHISTVNVLLGAARTILRKDPDRAETALATAERNGRDAIAELRHLLHVLRAEQTHRPESEDHATGVALLPSLVERARGAGQRVRLEVTGDSFPLGATVDNAVYRIVQEALTNSRKHAAGAAATVTVAYLPGAVEVEVSDDGPAVQHTSETNGFGLRGITERVTLCGGELQIGSVPEGGFRVRARIPADQGADRR</sequence>
<feature type="transmembrane region" description="Helical" evidence="9">
    <location>
        <begin position="59"/>
        <end position="86"/>
    </location>
</feature>
<dbReference type="PANTHER" id="PTHR24421">
    <property type="entry name" value="NITRATE/NITRITE SENSOR PROTEIN NARX-RELATED"/>
    <property type="match status" value="1"/>
</dbReference>
<evidence type="ECO:0000256" key="8">
    <source>
        <dbReference type="ARBA" id="ARBA00023012"/>
    </source>
</evidence>
<evidence type="ECO:0000313" key="11">
    <source>
        <dbReference type="EMBL" id="MFC3984427.1"/>
    </source>
</evidence>
<feature type="transmembrane region" description="Helical" evidence="9">
    <location>
        <begin position="12"/>
        <end position="39"/>
    </location>
</feature>
<dbReference type="EMBL" id="JBHSBC010000034">
    <property type="protein sequence ID" value="MFC3984427.1"/>
    <property type="molecule type" value="Genomic_DNA"/>
</dbReference>
<evidence type="ECO:0000256" key="1">
    <source>
        <dbReference type="ARBA" id="ARBA00000085"/>
    </source>
</evidence>
<keyword evidence="6 11" id="KW-0418">Kinase</keyword>
<dbReference type="Gene3D" id="3.30.565.10">
    <property type="entry name" value="Histidine kinase-like ATPase, C-terminal domain"/>
    <property type="match status" value="1"/>
</dbReference>
<dbReference type="Proteomes" id="UP001595698">
    <property type="component" value="Unassembled WGS sequence"/>
</dbReference>
<dbReference type="CDD" id="cd16917">
    <property type="entry name" value="HATPase_UhpB-NarQ-NarX-like"/>
    <property type="match status" value="1"/>
</dbReference>
<dbReference type="EC" id="2.7.13.3" evidence="2"/>
<keyword evidence="5" id="KW-0547">Nucleotide-binding</keyword>
<dbReference type="Pfam" id="PF07730">
    <property type="entry name" value="HisKA_3"/>
    <property type="match status" value="1"/>
</dbReference>
<keyword evidence="4" id="KW-0808">Transferase</keyword>
<keyword evidence="9" id="KW-1133">Transmembrane helix</keyword>
<feature type="domain" description="Histidine kinase/HSP90-like ATPase" evidence="10">
    <location>
        <begin position="287"/>
        <end position="379"/>
    </location>
</feature>
<dbReference type="InterPro" id="IPR011712">
    <property type="entry name" value="Sig_transdc_His_kin_sub3_dim/P"/>
</dbReference>
<keyword evidence="3" id="KW-0597">Phosphoprotein</keyword>
<dbReference type="SMART" id="SM00387">
    <property type="entry name" value="HATPase_c"/>
    <property type="match status" value="1"/>
</dbReference>
<name>A0ABV8FAT7_9ACTN</name>
<dbReference type="RefSeq" id="WP_386194235.1">
    <property type="nucleotide sequence ID" value="NZ_JBHSBC010000034.1"/>
</dbReference>
<dbReference type="Pfam" id="PF02518">
    <property type="entry name" value="HATPase_c"/>
    <property type="match status" value="1"/>
</dbReference>
<keyword evidence="9" id="KW-0472">Membrane</keyword>
<dbReference type="GO" id="GO:0016301">
    <property type="term" value="F:kinase activity"/>
    <property type="evidence" value="ECO:0007669"/>
    <property type="project" value="UniProtKB-KW"/>
</dbReference>
<organism evidence="11 12">
    <name type="scientific">Streptosporangium jomthongense</name>
    <dbReference type="NCBI Taxonomy" id="1193683"/>
    <lineage>
        <taxon>Bacteria</taxon>
        <taxon>Bacillati</taxon>
        <taxon>Actinomycetota</taxon>
        <taxon>Actinomycetes</taxon>
        <taxon>Streptosporangiales</taxon>
        <taxon>Streptosporangiaceae</taxon>
        <taxon>Streptosporangium</taxon>
    </lineage>
</organism>
<evidence type="ECO:0000256" key="4">
    <source>
        <dbReference type="ARBA" id="ARBA00022679"/>
    </source>
</evidence>
<feature type="transmembrane region" description="Helical" evidence="9">
    <location>
        <begin position="131"/>
        <end position="157"/>
    </location>
</feature>
<evidence type="ECO:0000313" key="12">
    <source>
        <dbReference type="Proteomes" id="UP001595698"/>
    </source>
</evidence>
<feature type="transmembrane region" description="Helical" evidence="9">
    <location>
        <begin position="98"/>
        <end position="119"/>
    </location>
</feature>